<organism evidence="2 3">
    <name type="scientific">Lasiosphaeria hispida</name>
    <dbReference type="NCBI Taxonomy" id="260671"/>
    <lineage>
        <taxon>Eukaryota</taxon>
        <taxon>Fungi</taxon>
        <taxon>Dikarya</taxon>
        <taxon>Ascomycota</taxon>
        <taxon>Pezizomycotina</taxon>
        <taxon>Sordariomycetes</taxon>
        <taxon>Sordariomycetidae</taxon>
        <taxon>Sordariales</taxon>
        <taxon>Lasiosphaeriaceae</taxon>
        <taxon>Lasiosphaeria</taxon>
    </lineage>
</organism>
<evidence type="ECO:0000313" key="2">
    <source>
        <dbReference type="EMBL" id="KAK3346154.1"/>
    </source>
</evidence>
<dbReference type="AlphaFoldDB" id="A0AAJ0HBH2"/>
<feature type="domain" description="Heterokaryon incompatibility" evidence="1">
    <location>
        <begin position="2"/>
        <end position="54"/>
    </location>
</feature>
<name>A0AAJ0HBH2_9PEZI</name>
<reference evidence="2" key="1">
    <citation type="journal article" date="2023" name="Mol. Phylogenet. Evol.">
        <title>Genome-scale phylogeny and comparative genomics of the fungal order Sordariales.</title>
        <authorList>
            <person name="Hensen N."/>
            <person name="Bonometti L."/>
            <person name="Westerberg I."/>
            <person name="Brannstrom I.O."/>
            <person name="Guillou S."/>
            <person name="Cros-Aarteil S."/>
            <person name="Calhoun S."/>
            <person name="Haridas S."/>
            <person name="Kuo A."/>
            <person name="Mondo S."/>
            <person name="Pangilinan J."/>
            <person name="Riley R."/>
            <person name="LaButti K."/>
            <person name="Andreopoulos B."/>
            <person name="Lipzen A."/>
            <person name="Chen C."/>
            <person name="Yan M."/>
            <person name="Daum C."/>
            <person name="Ng V."/>
            <person name="Clum A."/>
            <person name="Steindorff A."/>
            <person name="Ohm R.A."/>
            <person name="Martin F."/>
            <person name="Silar P."/>
            <person name="Natvig D.O."/>
            <person name="Lalanne C."/>
            <person name="Gautier V."/>
            <person name="Ament-Velasquez S.L."/>
            <person name="Kruys A."/>
            <person name="Hutchinson M.I."/>
            <person name="Powell A.J."/>
            <person name="Barry K."/>
            <person name="Miller A.N."/>
            <person name="Grigoriev I.V."/>
            <person name="Debuchy R."/>
            <person name="Gladieux P."/>
            <person name="Hiltunen Thoren M."/>
            <person name="Johannesson H."/>
        </authorList>
    </citation>
    <scope>NUCLEOTIDE SEQUENCE</scope>
    <source>
        <strain evidence="2">CBS 955.72</strain>
    </source>
</reference>
<dbReference type="InterPro" id="IPR010730">
    <property type="entry name" value="HET"/>
</dbReference>
<dbReference type="EMBL" id="JAUIQD010000006">
    <property type="protein sequence ID" value="KAK3346154.1"/>
    <property type="molecule type" value="Genomic_DNA"/>
</dbReference>
<dbReference type="Pfam" id="PF06985">
    <property type="entry name" value="HET"/>
    <property type="match status" value="1"/>
</dbReference>
<dbReference type="Proteomes" id="UP001275084">
    <property type="component" value="Unassembled WGS sequence"/>
</dbReference>
<protein>
    <recommendedName>
        <fullName evidence="1">Heterokaryon incompatibility domain-containing protein</fullName>
    </recommendedName>
</protein>
<dbReference type="PANTHER" id="PTHR24148:SF73">
    <property type="entry name" value="HET DOMAIN PROTEIN (AFU_ORTHOLOGUE AFUA_8G01020)"/>
    <property type="match status" value="1"/>
</dbReference>
<sequence>MVWIDAICVDQENPDECGHQVQLMPEIYSQAKRVLIYPGEPTGEDCEDIENGKSIDATDPPRGLAVGSLLAPHSHLSSSERDAVGLKLSVDESVTFGSSLSQVVLSAYILLLTGNSWCKQTLTELEDMCRAMGLPRSESRCFTLLQSNPSHGTQIYHDAHDCKRNSPNIRDAESNSYSPFFMLSAGRKSGFHGFCIRKSRTPLRRRDQNLYEKTREMFMKTKCL</sequence>
<reference evidence="2" key="2">
    <citation type="submission" date="2023-06" db="EMBL/GenBank/DDBJ databases">
        <authorList>
            <consortium name="Lawrence Berkeley National Laboratory"/>
            <person name="Haridas S."/>
            <person name="Hensen N."/>
            <person name="Bonometti L."/>
            <person name="Westerberg I."/>
            <person name="Brannstrom I.O."/>
            <person name="Guillou S."/>
            <person name="Cros-Aarteil S."/>
            <person name="Calhoun S."/>
            <person name="Kuo A."/>
            <person name="Mondo S."/>
            <person name="Pangilinan J."/>
            <person name="Riley R."/>
            <person name="Labutti K."/>
            <person name="Andreopoulos B."/>
            <person name="Lipzen A."/>
            <person name="Chen C."/>
            <person name="Yanf M."/>
            <person name="Daum C."/>
            <person name="Ng V."/>
            <person name="Clum A."/>
            <person name="Steindorff A."/>
            <person name="Ohm R."/>
            <person name="Martin F."/>
            <person name="Silar P."/>
            <person name="Natvig D."/>
            <person name="Lalanne C."/>
            <person name="Gautier V."/>
            <person name="Ament-Velasquez S.L."/>
            <person name="Kruys A."/>
            <person name="Hutchinson M.I."/>
            <person name="Powell A.J."/>
            <person name="Barry K."/>
            <person name="Miller A.N."/>
            <person name="Grigoriev I.V."/>
            <person name="Debuchy R."/>
            <person name="Gladieux P."/>
            <person name="Thoren M.H."/>
            <person name="Johannesson H."/>
        </authorList>
    </citation>
    <scope>NUCLEOTIDE SEQUENCE</scope>
    <source>
        <strain evidence="2">CBS 955.72</strain>
    </source>
</reference>
<accession>A0AAJ0HBH2</accession>
<gene>
    <name evidence="2" type="ORF">B0T25DRAFT_270371</name>
</gene>
<evidence type="ECO:0000313" key="3">
    <source>
        <dbReference type="Proteomes" id="UP001275084"/>
    </source>
</evidence>
<keyword evidence="3" id="KW-1185">Reference proteome</keyword>
<proteinExistence type="predicted"/>
<dbReference type="InterPro" id="IPR052895">
    <property type="entry name" value="HetReg/Transcr_Mod"/>
</dbReference>
<evidence type="ECO:0000259" key="1">
    <source>
        <dbReference type="Pfam" id="PF06985"/>
    </source>
</evidence>
<comment type="caution">
    <text evidence="2">The sequence shown here is derived from an EMBL/GenBank/DDBJ whole genome shotgun (WGS) entry which is preliminary data.</text>
</comment>
<dbReference type="PANTHER" id="PTHR24148">
    <property type="entry name" value="ANKYRIN REPEAT DOMAIN-CONTAINING PROTEIN 39 HOMOLOG-RELATED"/>
    <property type="match status" value="1"/>
</dbReference>